<dbReference type="InterPro" id="IPR036291">
    <property type="entry name" value="NAD(P)-bd_dom_sf"/>
</dbReference>
<dbReference type="Gene3D" id="3.40.50.720">
    <property type="entry name" value="NAD(P)-binding Rossmann-like Domain"/>
    <property type="match status" value="1"/>
</dbReference>
<dbReference type="InterPro" id="IPR020843">
    <property type="entry name" value="ER"/>
</dbReference>
<protein>
    <submittedName>
        <fullName evidence="8">NAD(P)-dependent alcohol dehydrogenase</fullName>
    </submittedName>
</protein>
<proteinExistence type="inferred from homology"/>
<dbReference type="InterPro" id="IPR011032">
    <property type="entry name" value="GroES-like_sf"/>
</dbReference>
<dbReference type="Pfam" id="PF00107">
    <property type="entry name" value="ADH_zinc_N"/>
    <property type="match status" value="1"/>
</dbReference>
<dbReference type="SUPFAM" id="SSF50129">
    <property type="entry name" value="GroES-like"/>
    <property type="match status" value="1"/>
</dbReference>
<sequence>MAADLPAPGPGQLLVTIHAAGICHTDLGFRDLDMPNAMPIVLGHEGAGTVAALGPGVTGFAVGDRVCLSYDSCGHCGACTGHAPQYCDELGLRNFAGVTPAMAPPMAFPDGTPLFGNFFGQSSFATHALSTVRNTVKIPDALPFHLAAPLGCGMQTGAGTVVNSLAGAPGKSLVVFGTGSVGLAAIMAAAALGMAPIVAVDRVQSRLALARALGATHGLTADEASLVSLAAISPGFDGSFDTTGVPGVIQLAIDCLGTRGTCALVGITPPGTLASFSPAGFLMGKKIIGVIEGDADPQIFVPWLAKQHLAGRFPHDRLVTTFPFDRINDAVDAMHQGEVVKPVLLMP</sequence>
<feature type="domain" description="Enoyl reductase (ER)" evidence="7">
    <location>
        <begin position="1"/>
        <end position="344"/>
    </location>
</feature>
<gene>
    <name evidence="8" type="ORF">H3309_06445</name>
</gene>
<keyword evidence="4 6" id="KW-0862">Zinc</keyword>
<evidence type="ECO:0000313" key="8">
    <source>
        <dbReference type="EMBL" id="QMW24097.1"/>
    </source>
</evidence>
<reference evidence="8 9" key="1">
    <citation type="submission" date="2020-07" db="EMBL/GenBank/DDBJ databases">
        <title>Complete genome sequence for Sandaracinobacter sp. M6.</title>
        <authorList>
            <person name="Tang Y."/>
            <person name="Liu Q."/>
            <person name="Guo Z."/>
            <person name="Lei P."/>
            <person name="Huang B."/>
        </authorList>
    </citation>
    <scope>NUCLEOTIDE SEQUENCE [LARGE SCALE GENOMIC DNA]</scope>
    <source>
        <strain evidence="8 9">M6</strain>
    </source>
</reference>
<dbReference type="PANTHER" id="PTHR43350:SF21">
    <property type="entry name" value="S-NITROSOMYCOTHIOL REDUCTASE MSCR"/>
    <property type="match status" value="1"/>
</dbReference>
<dbReference type="GO" id="GO:0016616">
    <property type="term" value="F:oxidoreductase activity, acting on the CH-OH group of donors, NAD or NADP as acceptor"/>
    <property type="evidence" value="ECO:0007669"/>
    <property type="project" value="UniProtKB-ARBA"/>
</dbReference>
<dbReference type="Gene3D" id="3.90.180.10">
    <property type="entry name" value="Medium-chain alcohol dehydrogenases, catalytic domain"/>
    <property type="match status" value="1"/>
</dbReference>
<evidence type="ECO:0000259" key="7">
    <source>
        <dbReference type="SMART" id="SM00829"/>
    </source>
</evidence>
<organism evidence="8 9">
    <name type="scientific">Sandaracinobacteroides saxicola</name>
    <dbReference type="NCBI Taxonomy" id="2759707"/>
    <lineage>
        <taxon>Bacteria</taxon>
        <taxon>Pseudomonadati</taxon>
        <taxon>Pseudomonadota</taxon>
        <taxon>Alphaproteobacteria</taxon>
        <taxon>Sphingomonadales</taxon>
        <taxon>Sphingosinicellaceae</taxon>
        <taxon>Sandaracinobacteroides</taxon>
    </lineage>
</organism>
<keyword evidence="3 6" id="KW-0479">Metal-binding</keyword>
<dbReference type="SMART" id="SM00829">
    <property type="entry name" value="PKS_ER"/>
    <property type="match status" value="1"/>
</dbReference>
<dbReference type="Pfam" id="PF08240">
    <property type="entry name" value="ADH_N"/>
    <property type="match status" value="1"/>
</dbReference>
<accession>A0A7G5IL55</accession>
<dbReference type="KEGG" id="sand:H3309_06445"/>
<dbReference type="Proteomes" id="UP000515292">
    <property type="component" value="Chromosome"/>
</dbReference>
<evidence type="ECO:0000256" key="1">
    <source>
        <dbReference type="ARBA" id="ARBA00001947"/>
    </source>
</evidence>
<dbReference type="SUPFAM" id="SSF51735">
    <property type="entry name" value="NAD(P)-binding Rossmann-fold domains"/>
    <property type="match status" value="1"/>
</dbReference>
<evidence type="ECO:0000256" key="5">
    <source>
        <dbReference type="ARBA" id="ARBA00023002"/>
    </source>
</evidence>
<evidence type="ECO:0000313" key="9">
    <source>
        <dbReference type="Proteomes" id="UP000515292"/>
    </source>
</evidence>
<name>A0A7G5IL55_9SPHN</name>
<dbReference type="GO" id="GO:0008270">
    <property type="term" value="F:zinc ion binding"/>
    <property type="evidence" value="ECO:0007669"/>
    <property type="project" value="InterPro"/>
</dbReference>
<keyword evidence="9" id="KW-1185">Reference proteome</keyword>
<dbReference type="InterPro" id="IPR002328">
    <property type="entry name" value="ADH_Zn_CS"/>
</dbReference>
<dbReference type="PANTHER" id="PTHR43350">
    <property type="entry name" value="NAD-DEPENDENT ALCOHOL DEHYDROGENASE"/>
    <property type="match status" value="1"/>
</dbReference>
<dbReference type="PROSITE" id="PS00059">
    <property type="entry name" value="ADH_ZINC"/>
    <property type="match status" value="1"/>
</dbReference>
<keyword evidence="5" id="KW-0560">Oxidoreductase</keyword>
<evidence type="ECO:0000256" key="4">
    <source>
        <dbReference type="ARBA" id="ARBA00022833"/>
    </source>
</evidence>
<dbReference type="CDD" id="cd08278">
    <property type="entry name" value="benzyl_alcohol_DH"/>
    <property type="match status" value="1"/>
</dbReference>
<evidence type="ECO:0000256" key="6">
    <source>
        <dbReference type="RuleBase" id="RU361277"/>
    </source>
</evidence>
<comment type="similarity">
    <text evidence="2 6">Belongs to the zinc-containing alcohol dehydrogenase family.</text>
</comment>
<dbReference type="InterPro" id="IPR013154">
    <property type="entry name" value="ADH-like_N"/>
</dbReference>
<dbReference type="EMBL" id="CP059851">
    <property type="protein sequence ID" value="QMW24097.1"/>
    <property type="molecule type" value="Genomic_DNA"/>
</dbReference>
<comment type="cofactor">
    <cofactor evidence="1 6">
        <name>Zn(2+)</name>
        <dbReference type="ChEBI" id="CHEBI:29105"/>
    </cofactor>
</comment>
<dbReference type="InterPro" id="IPR013149">
    <property type="entry name" value="ADH-like_C"/>
</dbReference>
<evidence type="ECO:0000256" key="3">
    <source>
        <dbReference type="ARBA" id="ARBA00022723"/>
    </source>
</evidence>
<dbReference type="AlphaFoldDB" id="A0A7G5IL55"/>
<evidence type="ECO:0000256" key="2">
    <source>
        <dbReference type="ARBA" id="ARBA00008072"/>
    </source>
</evidence>